<comment type="cofactor">
    <cofactor evidence="1">
        <name>Mg(2+)</name>
        <dbReference type="ChEBI" id="CHEBI:18420"/>
    </cofactor>
</comment>
<dbReference type="PROSITE" id="PS00629">
    <property type="entry name" value="IMP_1"/>
    <property type="match status" value="1"/>
</dbReference>
<dbReference type="RefSeq" id="WP_316018492.1">
    <property type="nucleotide sequence ID" value="NZ_JAWDID010000015.1"/>
</dbReference>
<evidence type="ECO:0000256" key="6">
    <source>
        <dbReference type="ARBA" id="ARBA00022723"/>
    </source>
</evidence>
<dbReference type="PRINTS" id="PR00377">
    <property type="entry name" value="IMPHPHTASES"/>
</dbReference>
<comment type="similarity">
    <text evidence="3">Belongs to the inositol monophosphatase superfamily.</text>
</comment>
<proteinExistence type="inferred from homology"/>
<dbReference type="InterPro" id="IPR011809">
    <property type="entry name" value="His_9_proposed"/>
</dbReference>
<evidence type="ECO:0000313" key="12">
    <source>
        <dbReference type="EMBL" id="MDU0340635.1"/>
    </source>
</evidence>
<name>A0ABU3S8F3_9HYPH</name>
<dbReference type="GO" id="GO:0004401">
    <property type="term" value="F:histidinol-phosphatase activity"/>
    <property type="evidence" value="ECO:0007669"/>
    <property type="project" value="UniProtKB-EC"/>
</dbReference>
<evidence type="ECO:0000256" key="1">
    <source>
        <dbReference type="ARBA" id="ARBA00001946"/>
    </source>
</evidence>
<dbReference type="SUPFAM" id="SSF56655">
    <property type="entry name" value="Carbohydrate phosphatase"/>
    <property type="match status" value="1"/>
</dbReference>
<dbReference type="Pfam" id="PF00459">
    <property type="entry name" value="Inositol_P"/>
    <property type="match status" value="1"/>
</dbReference>
<evidence type="ECO:0000256" key="7">
    <source>
        <dbReference type="ARBA" id="ARBA00022801"/>
    </source>
</evidence>
<dbReference type="Proteomes" id="UP001254257">
    <property type="component" value="Unassembled WGS sequence"/>
</dbReference>
<dbReference type="InterPro" id="IPR051090">
    <property type="entry name" value="Inositol_monoP_superfamily"/>
</dbReference>
<accession>A0ABU3S8F3</accession>
<dbReference type="EMBL" id="JAWDID010000015">
    <property type="protein sequence ID" value="MDU0340635.1"/>
    <property type="molecule type" value="Genomic_DNA"/>
</dbReference>
<protein>
    <recommendedName>
        <fullName evidence="4 11">Histidinol-phosphatase</fullName>
        <ecNumber evidence="4 11">3.1.3.15</ecNumber>
    </recommendedName>
</protein>
<evidence type="ECO:0000256" key="2">
    <source>
        <dbReference type="ARBA" id="ARBA00004970"/>
    </source>
</evidence>
<sequence>MSAVDFTEFVAGLATSSGQAILPFFRAKHTTEDKSAGGTFDPVTEADRAGEATMRNLIKRSFPEHGVLGEEFGTENADAEYVWVLDPIDGTRAFISGIPVWGTLIGLTRKGVPVYGMMNQPFTGERYSGDGRKARYEGPGGPRELHTRQTAALAEATLMTTSPHLFAGAEKQAYGRVESAVRLTRYGCDCYAYCMLAAGHVDLVIESGLKPYDIVALIPIIEGAGGIVTSWSGGSAAEGGTILAAGNKALHQAALALLAG</sequence>
<dbReference type="InterPro" id="IPR000760">
    <property type="entry name" value="Inositol_monophosphatase-like"/>
</dbReference>
<dbReference type="PANTHER" id="PTHR43200:SF6">
    <property type="entry name" value="3'(2'),5'-BISPHOSPHATE NUCLEOTIDASE"/>
    <property type="match status" value="1"/>
</dbReference>
<keyword evidence="6" id="KW-0479">Metal-binding</keyword>
<keyword evidence="9" id="KW-0368">Histidine biosynthesis</keyword>
<dbReference type="CDD" id="cd01641">
    <property type="entry name" value="Bacterial_IMPase_like_1"/>
    <property type="match status" value="1"/>
</dbReference>
<comment type="caution">
    <text evidence="12">The sequence shown here is derived from an EMBL/GenBank/DDBJ whole genome shotgun (WGS) entry which is preliminary data.</text>
</comment>
<dbReference type="InterPro" id="IPR020583">
    <property type="entry name" value="Inositol_monoP_metal-BS"/>
</dbReference>
<evidence type="ECO:0000256" key="9">
    <source>
        <dbReference type="ARBA" id="ARBA00023102"/>
    </source>
</evidence>
<dbReference type="NCBIfam" id="TIGR02067">
    <property type="entry name" value="his_9_HisN"/>
    <property type="match status" value="1"/>
</dbReference>
<dbReference type="Gene3D" id="3.40.190.80">
    <property type="match status" value="1"/>
</dbReference>
<evidence type="ECO:0000256" key="8">
    <source>
        <dbReference type="ARBA" id="ARBA00022842"/>
    </source>
</evidence>
<comment type="catalytic activity">
    <reaction evidence="10">
        <text>L-histidinol phosphate + H2O = L-histidinol + phosphate</text>
        <dbReference type="Rhea" id="RHEA:14465"/>
        <dbReference type="ChEBI" id="CHEBI:15377"/>
        <dbReference type="ChEBI" id="CHEBI:43474"/>
        <dbReference type="ChEBI" id="CHEBI:57699"/>
        <dbReference type="ChEBI" id="CHEBI:57980"/>
        <dbReference type="EC" id="3.1.3.15"/>
    </reaction>
</comment>
<organism evidence="12 13">
    <name type="scientific">Bosea rubneri</name>
    <dbReference type="NCBI Taxonomy" id="3075434"/>
    <lineage>
        <taxon>Bacteria</taxon>
        <taxon>Pseudomonadati</taxon>
        <taxon>Pseudomonadota</taxon>
        <taxon>Alphaproteobacteria</taxon>
        <taxon>Hyphomicrobiales</taxon>
        <taxon>Boseaceae</taxon>
        <taxon>Bosea</taxon>
    </lineage>
</organism>
<evidence type="ECO:0000256" key="10">
    <source>
        <dbReference type="ARBA" id="ARBA00049158"/>
    </source>
</evidence>
<dbReference type="Gene3D" id="3.30.540.10">
    <property type="entry name" value="Fructose-1,6-Bisphosphatase, subunit A, domain 1"/>
    <property type="match status" value="1"/>
</dbReference>
<evidence type="ECO:0000256" key="5">
    <source>
        <dbReference type="ARBA" id="ARBA00022605"/>
    </source>
</evidence>
<evidence type="ECO:0000256" key="3">
    <source>
        <dbReference type="ARBA" id="ARBA00009759"/>
    </source>
</evidence>
<evidence type="ECO:0000256" key="11">
    <source>
        <dbReference type="NCBIfam" id="TIGR02067"/>
    </source>
</evidence>
<keyword evidence="5" id="KW-0028">Amino-acid biosynthesis</keyword>
<evidence type="ECO:0000313" key="13">
    <source>
        <dbReference type="Proteomes" id="UP001254257"/>
    </source>
</evidence>
<comment type="pathway">
    <text evidence="2">Amino-acid biosynthesis; L-histidine biosynthesis; L-histidine from 5-phospho-alpha-D-ribose 1-diphosphate: step 8/9.</text>
</comment>
<evidence type="ECO:0000256" key="4">
    <source>
        <dbReference type="ARBA" id="ARBA00013085"/>
    </source>
</evidence>
<dbReference type="PANTHER" id="PTHR43200">
    <property type="entry name" value="PHOSPHATASE"/>
    <property type="match status" value="1"/>
</dbReference>
<keyword evidence="7 12" id="KW-0378">Hydrolase</keyword>
<reference evidence="12 13" key="1">
    <citation type="submission" date="2023-09" db="EMBL/GenBank/DDBJ databases">
        <title>Whole genome shotgun sequencing (WGS) of Bosea sp. ZW T0_25, isolated from stored onions (Allium cepa).</title>
        <authorList>
            <person name="Stoll D.A."/>
            <person name="Huch M."/>
        </authorList>
    </citation>
    <scope>NUCLEOTIDE SEQUENCE [LARGE SCALE GENOMIC DNA]</scope>
    <source>
        <strain evidence="12 13">ZW T0_25</strain>
    </source>
</reference>
<gene>
    <name evidence="12" type="primary">hisN</name>
    <name evidence="12" type="ORF">RKE40_12110</name>
</gene>
<keyword evidence="13" id="KW-1185">Reference proteome</keyword>
<dbReference type="EC" id="3.1.3.15" evidence="4 11"/>
<keyword evidence="8" id="KW-0460">Magnesium</keyword>